<evidence type="ECO:0000313" key="3">
    <source>
        <dbReference type="Proteomes" id="UP001164459"/>
    </source>
</evidence>
<evidence type="ECO:0000313" key="2">
    <source>
        <dbReference type="EMBL" id="WAS94169.1"/>
    </source>
</evidence>
<dbReference type="Gene3D" id="2.130.10.130">
    <property type="entry name" value="Integrin alpha, N-terminal"/>
    <property type="match status" value="2"/>
</dbReference>
<accession>A0ABY7H4G9</accession>
<keyword evidence="1" id="KW-0732">Signal</keyword>
<dbReference type="SUPFAM" id="SSF69318">
    <property type="entry name" value="Integrin alpha N-terminal domain"/>
    <property type="match status" value="4"/>
</dbReference>
<protein>
    <submittedName>
        <fullName evidence="2">VCBS repeat-containing protein</fullName>
    </submittedName>
</protein>
<dbReference type="PANTHER" id="PTHR46580:SF4">
    <property type="entry name" value="ATP_GTP-BINDING PROTEIN"/>
    <property type="match status" value="1"/>
</dbReference>
<dbReference type="PANTHER" id="PTHR46580">
    <property type="entry name" value="SENSOR KINASE-RELATED"/>
    <property type="match status" value="1"/>
</dbReference>
<dbReference type="RefSeq" id="WP_269036506.1">
    <property type="nucleotide sequence ID" value="NZ_CP114040.1"/>
</dbReference>
<dbReference type="InterPro" id="IPR013517">
    <property type="entry name" value="FG-GAP"/>
</dbReference>
<proteinExistence type="predicted"/>
<evidence type="ECO:0000256" key="1">
    <source>
        <dbReference type="ARBA" id="ARBA00022729"/>
    </source>
</evidence>
<dbReference type="EMBL" id="CP114040">
    <property type="protein sequence ID" value="WAS94169.1"/>
    <property type="molecule type" value="Genomic_DNA"/>
</dbReference>
<keyword evidence="3" id="KW-1185">Reference proteome</keyword>
<reference evidence="2" key="1">
    <citation type="submission" date="2022-11" db="EMBL/GenBank/DDBJ databases">
        <title>Minimal conservation of predation-associated metabolite biosynthetic gene clusters underscores biosynthetic potential of Myxococcota including descriptions for ten novel species: Archangium lansinium sp. nov., Myxococcus landrumus sp. nov., Nannocystis bai.</title>
        <authorList>
            <person name="Ahearne A."/>
            <person name="Stevens C."/>
            <person name="Dowd S."/>
        </authorList>
    </citation>
    <scope>NUCLEOTIDE SEQUENCE</scope>
    <source>
        <strain evidence="2">Fl3</strain>
    </source>
</reference>
<gene>
    <name evidence="2" type="ORF">O0S08_49230</name>
</gene>
<name>A0ABY7H4G9_9BACT</name>
<sequence>MLAAVLVPAGCAAPLPCDDPASLCLSIADVSRVRVGVAPDALTLADIDGDGTRDLVGASGPAGTITVAWGGDGGFTGTATTWSIDQEVAGIVVADLDDDGHLDLATALPHADAIAVVRGRGGRSFAEPERFPAGAVPRALIAADLDGARPPELVTADLAGGTITVLHRFVAAPPLVVGPGPRALATGDLDGDDHDDVAVALADADAVQWLRGDGRGALWPAARLAVGAAPYSLVAADFDGDANLDLATADSLDDTVSVLLSAGGGEFNNRKAWPTVSLPGDLAVVQPPDALPVLGVLSKTTDTVERLDPRTGESVVGVLATRPSSLAAAGDALVSAGAAISDLSPGTGIIMTSVLEVRSVLREVWPVDVDGDGRDELLLANGFTGLLTLRRGDDSLDIDFGAGLPNMVLAADLTGDGRPDLVARRGTELVVAVQQSDGAWQLGPPLPLTSADDLAVADIDADGAAELLVLTPDTAESRLGIYRSDEAGDSALAETLTISAEYPPERLRVLDGDGDDRPDLLLWNYRGEYFHLEDAEAPADYLGWFSSFGVSDLVPADLDGDGRLDAVFCNNGDVFVYPDFLGQITDTEQLFTAACDVLSVLDLDRDGDLDILVREAFFEPERATRFTPWLHDGDTWSSAGARTVPQSLVKTQLAELDGDGTPELLLPSELDLKALHLDIGPSLVEVEQRRLSAEPRLRFGDLDGDGAADLLAFGETLAVARADGRGGFGPLTQLWAEPDDRSRIIDGLLLAGDDGARFVWTTRRDRTSPDYVQVADLSLAGLAQASQIDDFLGRAAFSFAVDLDGDGHRDLVVFDVTYGVQGSWSRGRADGGFEDFAAFELDDDHSVDRIGIHDMDRDGHLDIAVTYNDYPGGGGVRVFPGAGDGAFGPAFDWSGWRPSLWHYAPLVLGDFDRDGRVDLVTHDVFGRLTWTRGDDARSARELLTGVLAYTAADLDRDGYPELLAAGTTSGGVTLRVGRSRSDGSFGFTEHFIAGVGARELAVADVDGDGELDVILVDEFGAAIVRRLP</sequence>
<dbReference type="Pfam" id="PF13517">
    <property type="entry name" value="FG-GAP_3"/>
    <property type="match status" value="5"/>
</dbReference>
<dbReference type="Proteomes" id="UP001164459">
    <property type="component" value="Chromosome"/>
</dbReference>
<organism evidence="2 3">
    <name type="scientific">Nannocystis punicea</name>
    <dbReference type="NCBI Taxonomy" id="2995304"/>
    <lineage>
        <taxon>Bacteria</taxon>
        <taxon>Pseudomonadati</taxon>
        <taxon>Myxococcota</taxon>
        <taxon>Polyangia</taxon>
        <taxon>Nannocystales</taxon>
        <taxon>Nannocystaceae</taxon>
        <taxon>Nannocystis</taxon>
    </lineage>
</organism>
<dbReference type="InterPro" id="IPR028994">
    <property type="entry name" value="Integrin_alpha_N"/>
</dbReference>